<dbReference type="eggNOG" id="KOG0571">
    <property type="taxonomic scope" value="Eukaryota"/>
</dbReference>
<dbReference type="InParanoid" id="K3WWW8"/>
<keyword evidence="5" id="KW-1185">Reference proteome</keyword>
<reference evidence="5" key="2">
    <citation type="submission" date="2010-04" db="EMBL/GenBank/DDBJ databases">
        <authorList>
            <person name="Buell R."/>
            <person name="Hamilton J."/>
            <person name="Hostetler J."/>
        </authorList>
    </citation>
    <scope>NUCLEOTIDE SEQUENCE [LARGE SCALE GENOMIC DNA]</scope>
    <source>
        <strain evidence="5">DAOM:BR144</strain>
    </source>
</reference>
<dbReference type="InterPro" id="IPR001962">
    <property type="entry name" value="Asn_synthase"/>
</dbReference>
<keyword evidence="1" id="KW-0547">Nucleotide-binding</keyword>
<dbReference type="CDD" id="cd01991">
    <property type="entry name" value="Asn_synthase_B_C"/>
    <property type="match status" value="1"/>
</dbReference>
<dbReference type="STRING" id="431595.K3WWW8"/>
<sequence length="687" mass="76456">MALSKRLVARLKAALAPKGFDVVIPLTLESYNRFLDVHSGSAASDLSRFKLPAPSNAAVPLQSHLLVLVGNSRAIWTPFLEFVREEMEQAGDGGTSIQANPIDRYVEKSIQDTIEELSGDDSLLAPEKVYWVADTDPKKMILAQKMALAAHAVSHCPPSQLCLHPVFGPWLAFRCALLFAVEGLDNEYEPTSEQQAPTCSHDGKMHEEIATMMERAFAQARANGQSISPDAWKAWVLPRITMAPNHPMTYSSEQILYHYTKDLAFLAQVVHAQQHNCCTDYLRIAPSEKVVACRQLLQTVLLECKAKYPSGIDGILLSGGLDTSIIAEASGQVWNTEGSTAVGKLSLDKRSGARPILQFKHALTVQAHPDARDALYAQNIYERLHGVSLEHHHVLQANLDELLCHAPQATKLLVTCDPMELRNSLVIYAALTKAAELGVKHVVTGDAADEIFCGYSFYQSMDEDALMAYRLQIINVMQFTASKLARAFDIEVISPFLDPRVVEFAKTVAKDDLIGERTPVPIEGASVLYGKLILRQAFPESFSQWRSKQPIEEGSGTTALRMGYFDTRWAKSEFEAQQKTIFQKHRVFVRDNEHLFFFQAFLEAFGQDLANVPKQRTRSIATQVDEDETIDDGFCPACFFELSHKDQDFCVTCGFWPTKPTTTNDVKGYATQALARLAQDKRRLLSS</sequence>
<evidence type="ECO:0000256" key="1">
    <source>
        <dbReference type="ARBA" id="ARBA00022741"/>
    </source>
</evidence>
<dbReference type="OMA" id="FDSHWTD"/>
<dbReference type="Proteomes" id="UP000019132">
    <property type="component" value="Unassembled WGS sequence"/>
</dbReference>
<dbReference type="GO" id="GO:0006529">
    <property type="term" value="P:asparagine biosynthetic process"/>
    <property type="evidence" value="ECO:0007669"/>
    <property type="project" value="InterPro"/>
</dbReference>
<keyword evidence="2" id="KW-0067">ATP-binding</keyword>
<reference evidence="4" key="3">
    <citation type="submission" date="2015-02" db="UniProtKB">
        <authorList>
            <consortium name="EnsemblProtists"/>
        </authorList>
    </citation>
    <scope>IDENTIFICATION</scope>
    <source>
        <strain evidence="4">DAOM BR144</strain>
    </source>
</reference>
<dbReference type="Gene3D" id="3.40.50.620">
    <property type="entry name" value="HUPs"/>
    <property type="match status" value="1"/>
</dbReference>
<dbReference type="GO" id="GO:0004066">
    <property type="term" value="F:asparagine synthase (glutamine-hydrolyzing) activity"/>
    <property type="evidence" value="ECO:0007669"/>
    <property type="project" value="InterPro"/>
</dbReference>
<dbReference type="SUPFAM" id="SSF52402">
    <property type="entry name" value="Adenine nucleotide alpha hydrolases-like"/>
    <property type="match status" value="1"/>
</dbReference>
<dbReference type="AlphaFoldDB" id="K3WWW8"/>
<dbReference type="GO" id="GO:0005829">
    <property type="term" value="C:cytosol"/>
    <property type="evidence" value="ECO:0007669"/>
    <property type="project" value="TreeGrafter"/>
</dbReference>
<dbReference type="EnsemblProtists" id="PYU1_T009466">
    <property type="protein sequence ID" value="PYU1_T009466"/>
    <property type="gene ID" value="PYU1_G009448"/>
</dbReference>
<dbReference type="Pfam" id="PF00733">
    <property type="entry name" value="Asn_synthase"/>
    <property type="match status" value="1"/>
</dbReference>
<dbReference type="EMBL" id="GL376622">
    <property type="status" value="NOT_ANNOTATED_CDS"/>
    <property type="molecule type" value="Genomic_DNA"/>
</dbReference>
<dbReference type="HOGENOM" id="CLU_433128_0_0_1"/>
<protein>
    <recommendedName>
        <fullName evidence="3">Asparagine synthetase domain-containing protein</fullName>
    </recommendedName>
</protein>
<dbReference type="GO" id="GO:0005524">
    <property type="term" value="F:ATP binding"/>
    <property type="evidence" value="ECO:0007669"/>
    <property type="project" value="UniProtKB-KW"/>
</dbReference>
<accession>K3WWW8</accession>
<dbReference type="InterPro" id="IPR050795">
    <property type="entry name" value="Asn_Synthetase"/>
</dbReference>
<evidence type="ECO:0000256" key="2">
    <source>
        <dbReference type="ARBA" id="ARBA00022840"/>
    </source>
</evidence>
<evidence type="ECO:0000313" key="5">
    <source>
        <dbReference type="Proteomes" id="UP000019132"/>
    </source>
</evidence>
<dbReference type="InterPro" id="IPR014729">
    <property type="entry name" value="Rossmann-like_a/b/a_fold"/>
</dbReference>
<feature type="domain" description="Asparagine synthetase" evidence="3">
    <location>
        <begin position="314"/>
        <end position="462"/>
    </location>
</feature>
<dbReference type="VEuPathDB" id="FungiDB:PYU1_G009448"/>
<evidence type="ECO:0000259" key="3">
    <source>
        <dbReference type="Pfam" id="PF00733"/>
    </source>
</evidence>
<evidence type="ECO:0000313" key="4">
    <source>
        <dbReference type="EnsemblProtists" id="PYU1_T009466"/>
    </source>
</evidence>
<dbReference type="PANTHER" id="PTHR11772:SF46">
    <property type="entry name" value="ASPARAGINE SYNTHETASE DOMAIN-CONTAINING PROTEIN"/>
    <property type="match status" value="1"/>
</dbReference>
<reference evidence="5" key="1">
    <citation type="journal article" date="2010" name="Genome Biol.">
        <title>Genome sequence of the necrotrophic plant pathogen Pythium ultimum reveals original pathogenicity mechanisms and effector repertoire.</title>
        <authorList>
            <person name="Levesque C.A."/>
            <person name="Brouwer H."/>
            <person name="Cano L."/>
            <person name="Hamilton J.P."/>
            <person name="Holt C."/>
            <person name="Huitema E."/>
            <person name="Raffaele S."/>
            <person name="Robideau G.P."/>
            <person name="Thines M."/>
            <person name="Win J."/>
            <person name="Zerillo M.M."/>
            <person name="Beakes G.W."/>
            <person name="Boore J.L."/>
            <person name="Busam D."/>
            <person name="Dumas B."/>
            <person name="Ferriera S."/>
            <person name="Fuerstenberg S.I."/>
            <person name="Gachon C.M."/>
            <person name="Gaulin E."/>
            <person name="Govers F."/>
            <person name="Grenville-Briggs L."/>
            <person name="Horner N."/>
            <person name="Hostetler J."/>
            <person name="Jiang R.H."/>
            <person name="Johnson J."/>
            <person name="Krajaejun T."/>
            <person name="Lin H."/>
            <person name="Meijer H.J."/>
            <person name="Moore B."/>
            <person name="Morris P."/>
            <person name="Phuntmart V."/>
            <person name="Puiu D."/>
            <person name="Shetty J."/>
            <person name="Stajich J.E."/>
            <person name="Tripathy S."/>
            <person name="Wawra S."/>
            <person name="van West P."/>
            <person name="Whitty B.R."/>
            <person name="Coutinho P.M."/>
            <person name="Henrissat B."/>
            <person name="Martin F."/>
            <person name="Thomas P.D."/>
            <person name="Tyler B.M."/>
            <person name="De Vries R.P."/>
            <person name="Kamoun S."/>
            <person name="Yandell M."/>
            <person name="Tisserat N."/>
            <person name="Buell C.R."/>
        </authorList>
    </citation>
    <scope>NUCLEOTIDE SEQUENCE</scope>
    <source>
        <strain evidence="5">DAOM:BR144</strain>
    </source>
</reference>
<name>K3WWW8_GLOUD</name>
<proteinExistence type="predicted"/>
<dbReference type="PANTHER" id="PTHR11772">
    <property type="entry name" value="ASPARAGINE SYNTHETASE"/>
    <property type="match status" value="1"/>
</dbReference>
<organism evidence="4 5">
    <name type="scientific">Globisporangium ultimum (strain ATCC 200006 / CBS 805.95 / DAOM BR144)</name>
    <name type="common">Pythium ultimum</name>
    <dbReference type="NCBI Taxonomy" id="431595"/>
    <lineage>
        <taxon>Eukaryota</taxon>
        <taxon>Sar</taxon>
        <taxon>Stramenopiles</taxon>
        <taxon>Oomycota</taxon>
        <taxon>Peronosporomycetes</taxon>
        <taxon>Pythiales</taxon>
        <taxon>Pythiaceae</taxon>
        <taxon>Globisporangium</taxon>
    </lineage>
</organism>